<dbReference type="AlphaFoldDB" id="M5U4W0"/>
<comment type="caution">
    <text evidence="1">The sequence shown here is derived from an EMBL/GenBank/DDBJ whole genome shotgun (WGS) entry which is preliminary data.</text>
</comment>
<dbReference type="EMBL" id="ANOH01000144">
    <property type="protein sequence ID" value="EMI56485.1"/>
    <property type="molecule type" value="Genomic_DNA"/>
</dbReference>
<reference evidence="1 2" key="1">
    <citation type="journal article" date="2013" name="Mar. Genomics">
        <title>Expression of sulfatases in Rhodopirellula baltica and the diversity of sulfatases in the genus Rhodopirellula.</title>
        <authorList>
            <person name="Wegner C.E."/>
            <person name="Richter-Heitmann T."/>
            <person name="Klindworth A."/>
            <person name="Klockow C."/>
            <person name="Richter M."/>
            <person name="Achstetter T."/>
            <person name="Glockner F.O."/>
            <person name="Harder J."/>
        </authorList>
    </citation>
    <scope>NUCLEOTIDE SEQUENCE [LARGE SCALE GENOMIC DNA]</scope>
    <source>
        <strain evidence="1 2">SM41</strain>
    </source>
</reference>
<organism evidence="1 2">
    <name type="scientific">Rhodopirellula sallentina SM41</name>
    <dbReference type="NCBI Taxonomy" id="1263870"/>
    <lineage>
        <taxon>Bacteria</taxon>
        <taxon>Pseudomonadati</taxon>
        <taxon>Planctomycetota</taxon>
        <taxon>Planctomycetia</taxon>
        <taxon>Pirellulales</taxon>
        <taxon>Pirellulaceae</taxon>
        <taxon>Rhodopirellula</taxon>
    </lineage>
</organism>
<dbReference type="Proteomes" id="UP000011885">
    <property type="component" value="Unassembled WGS sequence"/>
</dbReference>
<name>M5U4W0_9BACT</name>
<proteinExistence type="predicted"/>
<keyword evidence="2" id="KW-1185">Reference proteome</keyword>
<protein>
    <submittedName>
        <fullName evidence="1">Uncharacterized protein</fullName>
    </submittedName>
</protein>
<evidence type="ECO:0000313" key="1">
    <source>
        <dbReference type="EMBL" id="EMI56485.1"/>
    </source>
</evidence>
<accession>M5U4W0</accession>
<gene>
    <name evidence="1" type="ORF">RSSM_02076</name>
</gene>
<evidence type="ECO:0000313" key="2">
    <source>
        <dbReference type="Proteomes" id="UP000011885"/>
    </source>
</evidence>
<sequence length="294" mass="33004">MVRADDSLVVGASSPACERTRFSIDSILEDIHLEISTTMVAQAVLRGLASTFLGNQISIVYTPHRVGSTKLFDRLCESRFSSGADLSDIQSVPPTMAHFTVKCHSGELGLDEVRDCIRRPFQRVLTLVRPFDEICISEYFHNISNPDSSFHFGTRDEVLNASTQTLAEHFCGIDWNSYPQLQPRKNATAIAEYCGIDYQEDFLDSTPPAFRVYHGAARDGELMVAVAQMDVISRRDTFREFINALGLPVQTQPKKRVVSCPSLSTHRWCRDKQRELTQHANVVEFLNNIRASGC</sequence>
<dbReference type="PATRIC" id="fig|1263870.3.peg.2217"/>